<dbReference type="KEGG" id="whj:H9Q79_11165"/>
<organism evidence="2 3">
    <name type="scientific">Wansuia hejianensis</name>
    <dbReference type="NCBI Taxonomy" id="2763667"/>
    <lineage>
        <taxon>Bacteria</taxon>
        <taxon>Bacillati</taxon>
        <taxon>Bacillota</taxon>
        <taxon>Clostridia</taxon>
        <taxon>Lachnospirales</taxon>
        <taxon>Lachnospiraceae</taxon>
        <taxon>Wansuia</taxon>
    </lineage>
</organism>
<dbReference type="SUPFAM" id="SSF53850">
    <property type="entry name" value="Periplasmic binding protein-like II"/>
    <property type="match status" value="1"/>
</dbReference>
<gene>
    <name evidence="2" type="ORF">H9Q79_11165</name>
</gene>
<feature type="chain" id="PRO_5039182126" evidence="1">
    <location>
        <begin position="26"/>
        <end position="485"/>
    </location>
</feature>
<keyword evidence="1" id="KW-0732">Signal</keyword>
<name>A0A7G9G9K8_9FIRM</name>
<accession>A0A7G9G9K8</accession>
<proteinExistence type="predicted"/>
<dbReference type="EMBL" id="CP060635">
    <property type="protein sequence ID" value="QNM07490.1"/>
    <property type="molecule type" value="Genomic_DNA"/>
</dbReference>
<dbReference type="InterPro" id="IPR050490">
    <property type="entry name" value="Bact_solute-bd_prot1"/>
</dbReference>
<dbReference type="PANTHER" id="PTHR43649">
    <property type="entry name" value="ARABINOSE-BINDING PROTEIN-RELATED"/>
    <property type="match status" value="1"/>
</dbReference>
<feature type="signal peptide" evidence="1">
    <location>
        <begin position="1"/>
        <end position="25"/>
    </location>
</feature>
<dbReference type="AlphaFoldDB" id="A0A7G9G9K8"/>
<evidence type="ECO:0000256" key="1">
    <source>
        <dbReference type="SAM" id="SignalP"/>
    </source>
</evidence>
<dbReference type="Pfam" id="PF13416">
    <property type="entry name" value="SBP_bac_8"/>
    <property type="match status" value="1"/>
</dbReference>
<reference evidence="2 3" key="1">
    <citation type="submission" date="2020-08" db="EMBL/GenBank/DDBJ databases">
        <authorList>
            <person name="Liu C."/>
            <person name="Sun Q."/>
        </authorList>
    </citation>
    <scope>NUCLEOTIDE SEQUENCE [LARGE SCALE GENOMIC DNA]</scope>
    <source>
        <strain evidence="2 3">NSJ-29</strain>
    </source>
</reference>
<dbReference type="RefSeq" id="WP_118643052.1">
    <property type="nucleotide sequence ID" value="NZ_CP060635.1"/>
</dbReference>
<sequence length="485" mass="53335">MKGCKRKIICTGLVLSLILGGCGSAPEEGGQAAVKLDPDNPTPVTVWHYYNGAQLEAFDELVKEFNETVGKEQGIVVEGYSQGNVNDLENSVLDSVNHKVGASELPSIFAAYADTAYAVDKLGYAVDLKPYLSEEEQGRFVDSYIEEGEFSEDGSLKIFPIAKSTEIFMLNKTDWDKFAQATGAKLENLKTVEGITETAKAYYEWTDSLTEEPEDGKAFFGRDAMANYFLIGGKQLGVELFSVKDGKPVLNFDQETIRKIWDNYYVPFVKGYFAASGRFRSDDIKTGNIIAFVGSSSGATFFPDEVVLNDTESYPINMEVMECPQFEGGEAFAVQQGAGMVVTNTDEKQIYASVQFLKWFTEDERNIRFSVASGYLPVTKSANDVEKIQANASLPEGNMLSIISAAINTVNQNTLYTTKAFENGTSARSILEYSMSDKAAEDRAAVVERLQAGMSLEEAAGEFVSDESFESWYEGTKAELEALMK</sequence>
<evidence type="ECO:0000313" key="3">
    <source>
        <dbReference type="Proteomes" id="UP000515860"/>
    </source>
</evidence>
<evidence type="ECO:0000313" key="2">
    <source>
        <dbReference type="EMBL" id="QNM07490.1"/>
    </source>
</evidence>
<protein>
    <submittedName>
        <fullName evidence="2">Extracellular solute-binding protein</fullName>
    </submittedName>
</protein>
<dbReference type="PROSITE" id="PS51257">
    <property type="entry name" value="PROKAR_LIPOPROTEIN"/>
    <property type="match status" value="1"/>
</dbReference>
<keyword evidence="3" id="KW-1185">Reference proteome</keyword>
<dbReference type="Gene3D" id="3.40.190.10">
    <property type="entry name" value="Periplasmic binding protein-like II"/>
    <property type="match status" value="1"/>
</dbReference>
<dbReference type="InterPro" id="IPR006059">
    <property type="entry name" value="SBP"/>
</dbReference>
<dbReference type="Proteomes" id="UP000515860">
    <property type="component" value="Chromosome"/>
</dbReference>